<feature type="compositionally biased region" description="Polar residues" evidence="1">
    <location>
        <begin position="1"/>
        <end position="10"/>
    </location>
</feature>
<accession>A0A7D7L9X8</accession>
<feature type="region of interest" description="Disordered" evidence="1">
    <location>
        <begin position="1"/>
        <end position="58"/>
    </location>
</feature>
<proteinExistence type="predicted"/>
<dbReference type="RefSeq" id="WP_181932970.1">
    <property type="nucleotide sequence ID" value="NZ_CP054698.1"/>
</dbReference>
<gene>
    <name evidence="2" type="ORF">HUN01_11210</name>
</gene>
<dbReference type="Proteomes" id="UP000514713">
    <property type="component" value="Chromosome"/>
</dbReference>
<evidence type="ECO:0000313" key="2">
    <source>
        <dbReference type="EMBL" id="QMS88133.1"/>
    </source>
</evidence>
<name>A0A7D7L9X8_9NOSO</name>
<dbReference type="KEGG" id="ned:HUN01_11210"/>
<organism evidence="2 3">
    <name type="scientific">Nostoc edaphicum CCNP1411</name>
    <dbReference type="NCBI Taxonomy" id="1472755"/>
    <lineage>
        <taxon>Bacteria</taxon>
        <taxon>Bacillati</taxon>
        <taxon>Cyanobacteriota</taxon>
        <taxon>Cyanophyceae</taxon>
        <taxon>Nostocales</taxon>
        <taxon>Nostocaceae</taxon>
        <taxon>Nostoc</taxon>
    </lineage>
</organism>
<protein>
    <submittedName>
        <fullName evidence="2">Uncharacterized protein</fullName>
    </submittedName>
</protein>
<evidence type="ECO:0000313" key="3">
    <source>
        <dbReference type="Proteomes" id="UP000514713"/>
    </source>
</evidence>
<reference evidence="3" key="1">
    <citation type="submission" date="2020-06" db="EMBL/GenBank/DDBJ databases">
        <title>Nostoc edaphicum CCNP1411 genome.</title>
        <authorList>
            <person name="Fidor A."/>
            <person name="Grabski M."/>
            <person name="Gawor J."/>
            <person name="Gromadka R."/>
            <person name="Wegrzyn G."/>
            <person name="Mazur-Marzec H."/>
        </authorList>
    </citation>
    <scope>NUCLEOTIDE SEQUENCE [LARGE SCALE GENOMIC DNA]</scope>
    <source>
        <strain evidence="3">CCNP1411</strain>
    </source>
</reference>
<feature type="compositionally biased region" description="Basic and acidic residues" evidence="1">
    <location>
        <begin position="39"/>
        <end position="58"/>
    </location>
</feature>
<feature type="compositionally biased region" description="Basic and acidic residues" evidence="1">
    <location>
        <begin position="19"/>
        <end position="32"/>
    </location>
</feature>
<dbReference type="AlphaFoldDB" id="A0A7D7L9X8"/>
<dbReference type="EMBL" id="CP054698">
    <property type="protein sequence ID" value="QMS88133.1"/>
    <property type="molecule type" value="Genomic_DNA"/>
</dbReference>
<evidence type="ECO:0000256" key="1">
    <source>
        <dbReference type="SAM" id="MobiDB-lite"/>
    </source>
</evidence>
<keyword evidence="3" id="KW-1185">Reference proteome</keyword>
<sequence>MTSPRNNIGFSTRGGFQSEAERDEQMTRDSHQDIAWVRAGRERSGTQANLDRRVKLQT</sequence>